<evidence type="ECO:0000313" key="2">
    <source>
        <dbReference type="EMBL" id="RZR71255.1"/>
    </source>
</evidence>
<protein>
    <submittedName>
        <fullName evidence="2">Uncharacterized protein</fullName>
    </submittedName>
</protein>
<name>A0A445MAH1_ENSVE</name>
<accession>A0A445MAH1</accession>
<feature type="region of interest" description="Disordered" evidence="1">
    <location>
        <begin position="1"/>
        <end position="34"/>
    </location>
</feature>
<dbReference type="EMBL" id="KV875510">
    <property type="protein sequence ID" value="RZR71255.1"/>
    <property type="molecule type" value="Genomic_DNA"/>
</dbReference>
<evidence type="ECO:0000256" key="1">
    <source>
        <dbReference type="SAM" id="MobiDB-lite"/>
    </source>
</evidence>
<dbReference type="Proteomes" id="UP000290560">
    <property type="component" value="Unassembled WGS sequence"/>
</dbReference>
<proteinExistence type="predicted"/>
<sequence>MHRRSTGEATRRTQEHIRGPATKTPRHVTGITLKPTRNGPYAFIIFSHRTVENASRVLEQITGKGRGREGRREGTTAGGAVRLGGNRLFVGPDAGICVVVITAHPSHRSIPGRGKNRETGKRDMAAPPLAYLPRGFAGLGPAFASIALIARKHKSHAFTER</sequence>
<organism evidence="2">
    <name type="scientific">Ensete ventricosum</name>
    <name type="common">Abyssinian banana</name>
    <name type="synonym">Musa ensete</name>
    <dbReference type="NCBI Taxonomy" id="4639"/>
    <lineage>
        <taxon>Eukaryota</taxon>
        <taxon>Viridiplantae</taxon>
        <taxon>Streptophyta</taxon>
        <taxon>Embryophyta</taxon>
        <taxon>Tracheophyta</taxon>
        <taxon>Spermatophyta</taxon>
        <taxon>Magnoliopsida</taxon>
        <taxon>Liliopsida</taxon>
        <taxon>Zingiberales</taxon>
        <taxon>Musaceae</taxon>
        <taxon>Ensete</taxon>
    </lineage>
</organism>
<feature type="compositionally biased region" description="Basic and acidic residues" evidence="1">
    <location>
        <begin position="1"/>
        <end position="18"/>
    </location>
</feature>
<reference evidence="2" key="1">
    <citation type="journal article" date="2018" name="Data Brief">
        <title>Genome sequence data from 17 accessions of Ensete ventricosum, a staple food crop for millions in Ethiopia.</title>
        <authorList>
            <person name="Yemataw Z."/>
            <person name="Muzemil S."/>
            <person name="Ambachew D."/>
            <person name="Tripathi L."/>
            <person name="Tesfaye K."/>
            <person name="Chala A."/>
            <person name="Farbos A."/>
            <person name="O'Neill P."/>
            <person name="Moore K."/>
            <person name="Grant M."/>
            <person name="Studholme D.J."/>
        </authorList>
    </citation>
    <scope>NUCLEOTIDE SEQUENCE [LARGE SCALE GENOMIC DNA]</scope>
    <source>
        <tissue evidence="2">Leaf</tissue>
    </source>
</reference>
<dbReference type="AlphaFoldDB" id="A0A445MAH1"/>
<gene>
    <name evidence="2" type="ORF">BHM03_00004256</name>
</gene>